<organism evidence="3 4">
    <name type="scientific">Rhipicephalus microplus</name>
    <name type="common">Cattle tick</name>
    <name type="synonym">Boophilus microplus</name>
    <dbReference type="NCBI Taxonomy" id="6941"/>
    <lineage>
        <taxon>Eukaryota</taxon>
        <taxon>Metazoa</taxon>
        <taxon>Ecdysozoa</taxon>
        <taxon>Arthropoda</taxon>
        <taxon>Chelicerata</taxon>
        <taxon>Arachnida</taxon>
        <taxon>Acari</taxon>
        <taxon>Parasitiformes</taxon>
        <taxon>Ixodida</taxon>
        <taxon>Ixodoidea</taxon>
        <taxon>Ixodidae</taxon>
        <taxon>Rhipicephalinae</taxon>
        <taxon>Rhipicephalus</taxon>
        <taxon>Boophilus</taxon>
    </lineage>
</organism>
<accession>A0A9J6DHQ4</accession>
<evidence type="ECO:0000313" key="4">
    <source>
        <dbReference type="Proteomes" id="UP000821866"/>
    </source>
</evidence>
<reference evidence="3" key="1">
    <citation type="journal article" date="2020" name="Cell">
        <title>Large-Scale Comparative Analyses of Tick Genomes Elucidate Their Genetic Diversity and Vector Capacities.</title>
        <authorList>
            <consortium name="Tick Genome and Microbiome Consortium (TIGMIC)"/>
            <person name="Jia N."/>
            <person name="Wang J."/>
            <person name="Shi W."/>
            <person name="Du L."/>
            <person name="Sun Y."/>
            <person name="Zhan W."/>
            <person name="Jiang J.F."/>
            <person name="Wang Q."/>
            <person name="Zhang B."/>
            <person name="Ji P."/>
            <person name="Bell-Sakyi L."/>
            <person name="Cui X.M."/>
            <person name="Yuan T.T."/>
            <person name="Jiang B.G."/>
            <person name="Yang W.F."/>
            <person name="Lam T.T."/>
            <person name="Chang Q.C."/>
            <person name="Ding S.J."/>
            <person name="Wang X.J."/>
            <person name="Zhu J.G."/>
            <person name="Ruan X.D."/>
            <person name="Zhao L."/>
            <person name="Wei J.T."/>
            <person name="Ye R.Z."/>
            <person name="Que T.C."/>
            <person name="Du C.H."/>
            <person name="Zhou Y.H."/>
            <person name="Cheng J.X."/>
            <person name="Dai P.F."/>
            <person name="Guo W.B."/>
            <person name="Han X.H."/>
            <person name="Huang E.J."/>
            <person name="Li L.F."/>
            <person name="Wei W."/>
            <person name="Gao Y.C."/>
            <person name="Liu J.Z."/>
            <person name="Shao H.Z."/>
            <person name="Wang X."/>
            <person name="Wang C.C."/>
            <person name="Yang T.C."/>
            <person name="Huo Q.B."/>
            <person name="Li W."/>
            <person name="Chen H.Y."/>
            <person name="Chen S.E."/>
            <person name="Zhou L.G."/>
            <person name="Ni X.B."/>
            <person name="Tian J.H."/>
            <person name="Sheng Y."/>
            <person name="Liu T."/>
            <person name="Pan Y.S."/>
            <person name="Xia L.Y."/>
            <person name="Li J."/>
            <person name="Zhao F."/>
            <person name="Cao W.C."/>
        </authorList>
    </citation>
    <scope>NUCLEOTIDE SEQUENCE</scope>
    <source>
        <strain evidence="3">Rmic-2018</strain>
    </source>
</reference>
<sequence length="288" mass="30531">MAARRGTGPAQAIHHGVVDHRGPALRLRAPVVLGDGEGPPTIGRWAMALCEEFVQHLYQAVLPVMALLHALCIVGGDKSLATTPSSTALHEREAADASASEGRRKRNSQPPAASGAAKQLSRLKLGQEATTARKRNLELPSSAIPPRTAPATTTRCSPIRRLPMPSSGLGHTRSGDRTVMPSRCKLTSSRLTSPKASASAPTPTAPKNPCAAPLSSTSATLATAPDCKKDLPESETPEVRKLRQQAGELFNAVVTVFVILANVTVTLVYCLVRMSCARFQTLMSRLEI</sequence>
<evidence type="ECO:0000313" key="3">
    <source>
        <dbReference type="EMBL" id="KAH8021496.1"/>
    </source>
</evidence>
<keyword evidence="4" id="KW-1185">Reference proteome</keyword>
<proteinExistence type="predicted"/>
<keyword evidence="2" id="KW-0812">Transmembrane</keyword>
<feature type="compositionally biased region" description="Low complexity" evidence="1">
    <location>
        <begin position="140"/>
        <end position="157"/>
    </location>
</feature>
<feature type="compositionally biased region" description="Low complexity" evidence="1">
    <location>
        <begin position="192"/>
        <end position="215"/>
    </location>
</feature>
<evidence type="ECO:0000256" key="2">
    <source>
        <dbReference type="SAM" id="Phobius"/>
    </source>
</evidence>
<keyword evidence="2" id="KW-0472">Membrane</keyword>
<feature type="transmembrane region" description="Helical" evidence="2">
    <location>
        <begin position="249"/>
        <end position="272"/>
    </location>
</feature>
<feature type="region of interest" description="Disordered" evidence="1">
    <location>
        <begin position="82"/>
        <end position="215"/>
    </location>
</feature>
<dbReference type="AlphaFoldDB" id="A0A9J6DHQ4"/>
<reference evidence="3" key="2">
    <citation type="submission" date="2021-09" db="EMBL/GenBank/DDBJ databases">
        <authorList>
            <person name="Jia N."/>
            <person name="Wang J."/>
            <person name="Shi W."/>
            <person name="Du L."/>
            <person name="Sun Y."/>
            <person name="Zhan W."/>
            <person name="Jiang J."/>
            <person name="Wang Q."/>
            <person name="Zhang B."/>
            <person name="Ji P."/>
            <person name="Sakyi L.B."/>
            <person name="Cui X."/>
            <person name="Yuan T."/>
            <person name="Jiang B."/>
            <person name="Yang W."/>
            <person name="Lam T.T.-Y."/>
            <person name="Chang Q."/>
            <person name="Ding S."/>
            <person name="Wang X."/>
            <person name="Zhu J."/>
            <person name="Ruan X."/>
            <person name="Zhao L."/>
            <person name="Wei J."/>
            <person name="Que T."/>
            <person name="Du C."/>
            <person name="Cheng J."/>
            <person name="Dai P."/>
            <person name="Han X."/>
            <person name="Huang E."/>
            <person name="Gao Y."/>
            <person name="Liu J."/>
            <person name="Shao H."/>
            <person name="Ye R."/>
            <person name="Li L."/>
            <person name="Wei W."/>
            <person name="Wang X."/>
            <person name="Wang C."/>
            <person name="Huo Q."/>
            <person name="Li W."/>
            <person name="Guo W."/>
            <person name="Chen H."/>
            <person name="Chen S."/>
            <person name="Zhou L."/>
            <person name="Zhou L."/>
            <person name="Ni X."/>
            <person name="Tian J."/>
            <person name="Zhou Y."/>
            <person name="Sheng Y."/>
            <person name="Liu T."/>
            <person name="Pan Y."/>
            <person name="Xia L."/>
            <person name="Li J."/>
            <person name="Zhao F."/>
            <person name="Cao W."/>
        </authorList>
    </citation>
    <scope>NUCLEOTIDE SEQUENCE</scope>
    <source>
        <strain evidence="3">Rmic-2018</strain>
        <tissue evidence="3">Larvae</tissue>
    </source>
</reference>
<protein>
    <submittedName>
        <fullName evidence="3">Uncharacterized protein</fullName>
    </submittedName>
</protein>
<dbReference type="EMBL" id="JABSTU010000009">
    <property type="protein sequence ID" value="KAH8021496.1"/>
    <property type="molecule type" value="Genomic_DNA"/>
</dbReference>
<gene>
    <name evidence="3" type="ORF">HPB51_015892</name>
</gene>
<keyword evidence="2" id="KW-1133">Transmembrane helix</keyword>
<dbReference type="Proteomes" id="UP000821866">
    <property type="component" value="Chromosome 7"/>
</dbReference>
<name>A0A9J6DHQ4_RHIMP</name>
<comment type="caution">
    <text evidence="3">The sequence shown here is derived from an EMBL/GenBank/DDBJ whole genome shotgun (WGS) entry which is preliminary data.</text>
</comment>
<evidence type="ECO:0000256" key="1">
    <source>
        <dbReference type="SAM" id="MobiDB-lite"/>
    </source>
</evidence>